<dbReference type="Proteomes" id="UP001150941">
    <property type="component" value="Unassembled WGS sequence"/>
</dbReference>
<gene>
    <name evidence="2" type="ORF">N7468_007442</name>
</gene>
<dbReference type="AlphaFoldDB" id="A0A9W9TKI2"/>
<feature type="compositionally biased region" description="Polar residues" evidence="1">
    <location>
        <begin position="28"/>
        <end position="45"/>
    </location>
</feature>
<evidence type="ECO:0000313" key="2">
    <source>
        <dbReference type="EMBL" id="KAJ5226217.1"/>
    </source>
</evidence>
<name>A0A9W9TKI2_9EURO</name>
<feature type="region of interest" description="Disordered" evidence="1">
    <location>
        <begin position="26"/>
        <end position="118"/>
    </location>
</feature>
<accession>A0A9W9TKI2</accession>
<evidence type="ECO:0000256" key="1">
    <source>
        <dbReference type="SAM" id="MobiDB-lite"/>
    </source>
</evidence>
<sequence>MSSKSPRKTRGPISALRSYFSKYRFHYNPSSCTDGTDRSTTAASNRTDDRGQRPTGKTAGRSDYSNPESTPGHPAGLALTTYRSAAPTPHSRGQSCSSLLAIARPDRPSGKDNPASDEDFRYLRSLITISASPTPAEATSPHLPASPRLTAQKSLFETGFAARCGAEVEGFTAPVRAVYHPSANFCEETGCRAA</sequence>
<comment type="caution">
    <text evidence="2">The sequence shown here is derived from an EMBL/GenBank/DDBJ whole genome shotgun (WGS) entry which is preliminary data.</text>
</comment>
<reference evidence="2" key="1">
    <citation type="submission" date="2022-11" db="EMBL/GenBank/DDBJ databases">
        <authorList>
            <person name="Petersen C."/>
        </authorList>
    </citation>
    <scope>NUCLEOTIDE SEQUENCE</scope>
    <source>
        <strain evidence="2">IBT 19713</strain>
    </source>
</reference>
<protein>
    <submittedName>
        <fullName evidence="2">Uncharacterized protein</fullName>
    </submittedName>
</protein>
<reference evidence="2" key="2">
    <citation type="journal article" date="2023" name="IMA Fungus">
        <title>Comparative genomic study of the Penicillium genus elucidates a diverse pangenome and 15 lateral gene transfer events.</title>
        <authorList>
            <person name="Petersen C."/>
            <person name="Sorensen T."/>
            <person name="Nielsen M.R."/>
            <person name="Sondergaard T.E."/>
            <person name="Sorensen J.L."/>
            <person name="Fitzpatrick D.A."/>
            <person name="Frisvad J.C."/>
            <person name="Nielsen K.L."/>
        </authorList>
    </citation>
    <scope>NUCLEOTIDE SEQUENCE</scope>
    <source>
        <strain evidence="2">IBT 19713</strain>
    </source>
</reference>
<dbReference type="EMBL" id="JAPQKS010000005">
    <property type="protein sequence ID" value="KAJ5226217.1"/>
    <property type="molecule type" value="Genomic_DNA"/>
</dbReference>
<organism evidence="2 3">
    <name type="scientific">Penicillium chermesinum</name>
    <dbReference type="NCBI Taxonomy" id="63820"/>
    <lineage>
        <taxon>Eukaryota</taxon>
        <taxon>Fungi</taxon>
        <taxon>Dikarya</taxon>
        <taxon>Ascomycota</taxon>
        <taxon>Pezizomycotina</taxon>
        <taxon>Eurotiomycetes</taxon>
        <taxon>Eurotiomycetidae</taxon>
        <taxon>Eurotiales</taxon>
        <taxon>Aspergillaceae</taxon>
        <taxon>Penicillium</taxon>
    </lineage>
</organism>
<proteinExistence type="predicted"/>
<evidence type="ECO:0000313" key="3">
    <source>
        <dbReference type="Proteomes" id="UP001150941"/>
    </source>
</evidence>
<dbReference type="GeneID" id="83204041"/>
<keyword evidence="3" id="KW-1185">Reference proteome</keyword>
<dbReference type="RefSeq" id="XP_058329628.1">
    <property type="nucleotide sequence ID" value="XM_058476738.1"/>
</dbReference>